<evidence type="ECO:0000313" key="2">
    <source>
        <dbReference type="Proteomes" id="UP000645828"/>
    </source>
</evidence>
<dbReference type="Proteomes" id="UP000645828">
    <property type="component" value="Unassembled WGS sequence"/>
</dbReference>
<sequence>MSIPESERLGHWHDDTARKCHCHEESIGELLSRGHLRTHRECQGHPGPHCICLLWQRSQMFHNDL</sequence>
<protein>
    <submittedName>
        <fullName evidence="1">(raccoon dog) hypothetical protein</fullName>
    </submittedName>
</protein>
<accession>A0A811ZZ55</accession>
<evidence type="ECO:0000313" key="1">
    <source>
        <dbReference type="EMBL" id="CAD7693678.1"/>
    </source>
</evidence>
<proteinExistence type="predicted"/>
<dbReference type="AlphaFoldDB" id="A0A811ZZ55"/>
<gene>
    <name evidence="1" type="ORF">NYPRO_LOCUS26470</name>
</gene>
<comment type="caution">
    <text evidence="1">The sequence shown here is derived from an EMBL/GenBank/DDBJ whole genome shotgun (WGS) entry which is preliminary data.</text>
</comment>
<dbReference type="EMBL" id="CAJHUB010000784">
    <property type="protein sequence ID" value="CAD7693678.1"/>
    <property type="molecule type" value="Genomic_DNA"/>
</dbReference>
<organism evidence="1 2">
    <name type="scientific">Nyctereutes procyonoides</name>
    <name type="common">Raccoon dog</name>
    <name type="synonym">Canis procyonoides</name>
    <dbReference type="NCBI Taxonomy" id="34880"/>
    <lineage>
        <taxon>Eukaryota</taxon>
        <taxon>Metazoa</taxon>
        <taxon>Chordata</taxon>
        <taxon>Craniata</taxon>
        <taxon>Vertebrata</taxon>
        <taxon>Euteleostomi</taxon>
        <taxon>Mammalia</taxon>
        <taxon>Eutheria</taxon>
        <taxon>Laurasiatheria</taxon>
        <taxon>Carnivora</taxon>
        <taxon>Caniformia</taxon>
        <taxon>Canidae</taxon>
        <taxon>Nyctereutes</taxon>
    </lineage>
</organism>
<reference evidence="1" key="1">
    <citation type="submission" date="2020-12" db="EMBL/GenBank/DDBJ databases">
        <authorList>
            <consortium name="Molecular Ecology Group"/>
        </authorList>
    </citation>
    <scope>NUCLEOTIDE SEQUENCE</scope>
    <source>
        <strain evidence="1">TBG_1078</strain>
    </source>
</reference>
<keyword evidence="2" id="KW-1185">Reference proteome</keyword>
<name>A0A811ZZ55_NYCPR</name>